<dbReference type="Gene3D" id="1.20.1440.90">
    <property type="entry name" value="Phosphoenolpyruvate/pyruvate domain"/>
    <property type="match status" value="1"/>
</dbReference>
<dbReference type="KEGG" id="cts:Ctha_0795"/>
<dbReference type="eggNOG" id="COG2352">
    <property type="taxonomic scope" value="Bacteria"/>
</dbReference>
<reference evidence="4 5" key="1">
    <citation type="submission" date="2008-06" db="EMBL/GenBank/DDBJ databases">
        <title>Complete sequence of Chloroherpeton thalassium ATCC 35110.</title>
        <authorList>
            <consortium name="US DOE Joint Genome Institute"/>
            <person name="Lucas S."/>
            <person name="Copeland A."/>
            <person name="Lapidus A."/>
            <person name="Glavina del Rio T."/>
            <person name="Dalin E."/>
            <person name="Tice H."/>
            <person name="Bruce D."/>
            <person name="Goodwin L."/>
            <person name="Pitluck S."/>
            <person name="Schmutz J."/>
            <person name="Larimer F."/>
            <person name="Land M."/>
            <person name="Hauser L."/>
            <person name="Kyrpides N."/>
            <person name="Mikhailova N."/>
            <person name="Liu Z."/>
            <person name="Li T."/>
            <person name="Zhao F."/>
            <person name="Overmann J."/>
            <person name="Bryant D.A."/>
            <person name="Richardson P."/>
        </authorList>
    </citation>
    <scope>NUCLEOTIDE SEQUENCE [LARGE SCALE GENOMIC DNA]</scope>
    <source>
        <strain evidence="5">ATCC 35110 / GB-78</strain>
    </source>
</reference>
<dbReference type="EMBL" id="CP001100">
    <property type="protein sequence ID" value="ACF13263.1"/>
    <property type="molecule type" value="Genomic_DNA"/>
</dbReference>
<dbReference type="GO" id="GO:0008964">
    <property type="term" value="F:phosphoenolpyruvate carboxylase activity"/>
    <property type="evidence" value="ECO:0007669"/>
    <property type="project" value="InterPro"/>
</dbReference>
<dbReference type="Pfam" id="PF00311">
    <property type="entry name" value="PEPcase"/>
    <property type="match status" value="1"/>
</dbReference>
<proteinExistence type="predicted"/>
<dbReference type="PANTHER" id="PTHR30523">
    <property type="entry name" value="PHOSPHOENOLPYRUVATE CARBOXYLASE"/>
    <property type="match status" value="1"/>
</dbReference>
<dbReference type="PANTHER" id="PTHR30523:SF32">
    <property type="entry name" value="PHOSPHOENOLPYRUVATE CARBOXYLASE"/>
    <property type="match status" value="1"/>
</dbReference>
<dbReference type="PRINTS" id="PR00150">
    <property type="entry name" value="PEPCARBXLASE"/>
</dbReference>
<comment type="function">
    <text evidence="1">Forms oxaloacetate, a four-carbon dicarboxylic acid source for the tricarboxylic acid cycle.</text>
</comment>
<name>B3QWF0_CHLT3</name>
<evidence type="ECO:0000256" key="1">
    <source>
        <dbReference type="ARBA" id="ARBA00003670"/>
    </source>
</evidence>
<feature type="active site" evidence="3">
    <location>
        <position position="581"/>
    </location>
</feature>
<dbReference type="HOGENOM" id="CLU_006557_2_0_10"/>
<dbReference type="PROSITE" id="PS00393">
    <property type="entry name" value="PEPCASE_2"/>
    <property type="match status" value="1"/>
</dbReference>
<accession>B3QWF0</accession>
<dbReference type="GO" id="GO:0015977">
    <property type="term" value="P:carbon fixation"/>
    <property type="evidence" value="ECO:0007669"/>
    <property type="project" value="InterPro"/>
</dbReference>
<dbReference type="SUPFAM" id="SSF51621">
    <property type="entry name" value="Phosphoenolpyruvate/pyruvate domain"/>
    <property type="match status" value="1"/>
</dbReference>
<dbReference type="GO" id="GO:0005829">
    <property type="term" value="C:cytosol"/>
    <property type="evidence" value="ECO:0007669"/>
    <property type="project" value="TreeGrafter"/>
</dbReference>
<keyword evidence="5" id="KW-1185">Reference proteome</keyword>
<dbReference type="InterPro" id="IPR033129">
    <property type="entry name" value="PEPCASE_His_AS"/>
</dbReference>
<dbReference type="InterPro" id="IPR021135">
    <property type="entry name" value="PEP_COase"/>
</dbReference>
<dbReference type="STRING" id="517418.Ctha_0795"/>
<evidence type="ECO:0000313" key="4">
    <source>
        <dbReference type="EMBL" id="ACF13263.1"/>
    </source>
</evidence>
<dbReference type="RefSeq" id="WP_012499347.1">
    <property type="nucleotide sequence ID" value="NC_011026.1"/>
</dbReference>
<keyword evidence="4" id="KW-0456">Lyase</keyword>
<dbReference type="InterPro" id="IPR015813">
    <property type="entry name" value="Pyrv/PenolPyrv_kinase-like_dom"/>
</dbReference>
<sequence>MQISSSLIFDPEKVQQDFEFLMHCFHDVLEEAGEAELARLLPWHREALLGTDINMTERLAQAYSIAFQLLGMAEQNAAIQYRRQLETELGLTKLTALWGESLAHLKARGLTSEQIAETLPQIYVELVLTAHPTEAKRSTVLGHHRRLYLLLVKRENQMWTPSEREAIRDEIKETLALLWRTGEIFLEKPGIALERRNILHYLKTVFPEVLPVLDARLKQAWKSVGFDPKAISSYKNLPHLKFGTWVGGDRDGHPLVTDEVTRETFAELRLSALLLLHEQLSEMAKNLSISDRLQPPPEKLSNRIHELVAQLGKSGEDALLRNPGEPWRQFLNLMQDSLPLEVNYYGKGVLLHDKFHYKKAAELLADLQLLHDSLYEIGAGRIAAQSVQPVFRSLSHFGFHLAVLDIRQNSGFHDRAISQLLAAAGIEDNDFGNWREEKRLQFLRDELRSPRPFTHCHAALGDEASAVISCYRVLVEEMQKNGEDGIGALIVSMTRSASDLLSVYLLAREVGLLRQDEAGMYCPLPIVPLFETIDDLNKSPNILRAFLDFPMTARSLAYQKMRMNREKPVQQVMVGYSDSNKDGGIFASLWSLYNAQAELAKIGEDNGIGICFFHGRGGTISRGAGPTHRFIKALPHLSLQGRLRMTEQGESIAQKYANRITAAYNLELFLANVTRSTLLDKYFPEPIHPLHGTMNKLAEKSLSVYTELLNTDGFIDFFREATPIDAIEQSKIGSRPSRRSGKKSLSDLRAIPWVFSWGQARYYLSGWFGVGSALESLYSESPADFATVASHLYTWAPLHYVLSNAATSIALADLDMMSRYAALVENECVREKIFGMIKGEFIRTKTMLEKIYGGALEEKRPNIYRMIALRKEGLDVLHSQQLALLTEWRKRRNTGREQDAEKLIPHLLLTINAIANGMGSTG</sequence>
<evidence type="ECO:0000256" key="3">
    <source>
        <dbReference type="PROSITE-ProRule" id="PRU10112"/>
    </source>
</evidence>
<dbReference type="AlphaFoldDB" id="B3QWF0"/>
<protein>
    <recommendedName>
        <fullName evidence="2">Phosphoenolpyruvate carboxylase</fullName>
    </recommendedName>
</protein>
<evidence type="ECO:0000256" key="2">
    <source>
        <dbReference type="ARBA" id="ARBA00022419"/>
    </source>
</evidence>
<dbReference type="OrthoDB" id="9768133at2"/>
<dbReference type="GO" id="GO:0006099">
    <property type="term" value="P:tricarboxylic acid cycle"/>
    <property type="evidence" value="ECO:0007669"/>
    <property type="project" value="InterPro"/>
</dbReference>
<gene>
    <name evidence="4" type="ordered locus">Ctha_0795</name>
</gene>
<evidence type="ECO:0000313" key="5">
    <source>
        <dbReference type="Proteomes" id="UP000001208"/>
    </source>
</evidence>
<keyword evidence="4" id="KW-0670">Pyruvate</keyword>
<organism evidence="4 5">
    <name type="scientific">Chloroherpeton thalassium (strain ATCC 35110 / GB-78)</name>
    <dbReference type="NCBI Taxonomy" id="517418"/>
    <lineage>
        <taxon>Bacteria</taxon>
        <taxon>Pseudomonadati</taxon>
        <taxon>Chlorobiota</taxon>
        <taxon>Chlorobiia</taxon>
        <taxon>Chlorobiales</taxon>
        <taxon>Chloroherpetonaceae</taxon>
        <taxon>Chloroherpeton</taxon>
    </lineage>
</organism>
<dbReference type="Proteomes" id="UP000001208">
    <property type="component" value="Chromosome"/>
</dbReference>